<dbReference type="OrthoDB" id="10659136at2759"/>
<feature type="region of interest" description="Disordered" evidence="1">
    <location>
        <begin position="1"/>
        <end position="77"/>
    </location>
</feature>
<name>A0A9R0D4G2_SPOFR</name>
<feature type="compositionally biased region" description="Basic and acidic residues" evidence="1">
    <location>
        <begin position="482"/>
        <end position="503"/>
    </location>
</feature>
<evidence type="ECO:0000256" key="1">
    <source>
        <dbReference type="SAM" id="MobiDB-lite"/>
    </source>
</evidence>
<dbReference type="RefSeq" id="XP_035439930.2">
    <property type="nucleotide sequence ID" value="XM_035584037.2"/>
</dbReference>
<dbReference type="GeneID" id="118269110"/>
<protein>
    <submittedName>
        <fullName evidence="3">Uncharacterized protein LOC118269110</fullName>
    </submittedName>
</protein>
<feature type="region of interest" description="Disordered" evidence="1">
    <location>
        <begin position="289"/>
        <end position="328"/>
    </location>
</feature>
<accession>A0A9R0D4G2</accession>
<feature type="compositionally biased region" description="Polar residues" evidence="1">
    <location>
        <begin position="1"/>
        <end position="12"/>
    </location>
</feature>
<evidence type="ECO:0000313" key="2">
    <source>
        <dbReference type="Proteomes" id="UP000829999"/>
    </source>
</evidence>
<gene>
    <name evidence="3" type="primary">LOC118269110</name>
</gene>
<keyword evidence="2" id="KW-1185">Reference proteome</keyword>
<evidence type="ECO:0000313" key="3">
    <source>
        <dbReference type="RefSeq" id="XP_035439930.2"/>
    </source>
</evidence>
<sequence length="510" mass="55306">MSRNASQVSSDTRIPDRTTGPRSEDPRKAPFAKERYKPKKSFAESVMKSPRTAELRSAEVPTQPACRTRIVNTASDSAQRVQSRIEHDEEPFVMPPLNIPPPNIVPTSIPPPNIVPTSIAPPNIVPISIPPPNIVPTSIAPPNIVPTSIPPPNIVPTNIAPPNIVPTSIPPPNIVPTSIPPPNIVPTSIPPPNIQPPQTPPRIIPRATIAPTNLSVPTSTLTPNFPSSSIPPINFPSPYFPSTSFPPAISPPNSPRHFTMPPPDLIKRISGYELPSPHLTGHGSVLRPSHDALDRPNDFTSMPEPPQMDGSAWRHVPNSPELLPSPPPSAPSHHIVIYPVAQDRGPMSHDVFFGCSQPYCHYCHKNWVPVGPSGSNSFGPFSDSVWTPQPGEIEALSGNVPPWSPSPPREMFSAATAPPVFAHPHYRPETSQTLHCSPMVPSMANMAMSGSSSFTIVRPPMPPPGFGERPPIRRAPVGSSIDIERQRDEVDSQIRPDELEHTFTDLNPYE</sequence>
<proteinExistence type="predicted"/>
<organism evidence="2 3">
    <name type="scientific">Spodoptera frugiperda</name>
    <name type="common">Fall armyworm</name>
    <dbReference type="NCBI Taxonomy" id="7108"/>
    <lineage>
        <taxon>Eukaryota</taxon>
        <taxon>Metazoa</taxon>
        <taxon>Ecdysozoa</taxon>
        <taxon>Arthropoda</taxon>
        <taxon>Hexapoda</taxon>
        <taxon>Insecta</taxon>
        <taxon>Pterygota</taxon>
        <taxon>Neoptera</taxon>
        <taxon>Endopterygota</taxon>
        <taxon>Lepidoptera</taxon>
        <taxon>Glossata</taxon>
        <taxon>Ditrysia</taxon>
        <taxon>Noctuoidea</taxon>
        <taxon>Noctuidae</taxon>
        <taxon>Amphipyrinae</taxon>
        <taxon>Spodoptera</taxon>
    </lineage>
</organism>
<reference evidence="3" key="1">
    <citation type="submission" date="2025-08" db="UniProtKB">
        <authorList>
            <consortium name="RefSeq"/>
        </authorList>
    </citation>
    <scope>IDENTIFICATION</scope>
    <source>
        <tissue evidence="3">Whole larval tissue</tissue>
    </source>
</reference>
<feature type="region of interest" description="Disordered" evidence="1">
    <location>
        <begin position="462"/>
        <end position="510"/>
    </location>
</feature>
<dbReference type="Proteomes" id="UP000829999">
    <property type="component" value="Chromosome 25"/>
</dbReference>
<dbReference type="AlphaFoldDB" id="A0A9R0D4G2"/>
<feature type="compositionally biased region" description="Basic and acidic residues" evidence="1">
    <location>
        <begin position="22"/>
        <end position="35"/>
    </location>
</feature>